<gene>
    <name evidence="1" type="ORF">D6858_09215</name>
</gene>
<keyword evidence="2" id="KW-1185">Reference proteome</keyword>
<dbReference type="Proteomes" id="UP000284322">
    <property type="component" value="Unassembled WGS sequence"/>
</dbReference>
<proteinExistence type="predicted"/>
<evidence type="ECO:0000313" key="2">
    <source>
        <dbReference type="Proteomes" id="UP000284322"/>
    </source>
</evidence>
<comment type="caution">
    <text evidence="1">The sequence shown here is derived from an EMBL/GenBank/DDBJ whole genome shotgun (WGS) entry which is preliminary data.</text>
</comment>
<dbReference type="EMBL" id="RAHJ01000018">
    <property type="protein sequence ID" value="RJX68089.1"/>
    <property type="molecule type" value="Genomic_DNA"/>
</dbReference>
<reference evidence="1 2" key="1">
    <citation type="submission" date="2018-09" db="EMBL/GenBank/DDBJ databases">
        <title>Altererythrobacter sp.Ery1 and Ery12, the genome sequencing of novel strains in genus Alterythrobacter.</title>
        <authorList>
            <person name="Cheng H."/>
            <person name="Wu Y.-H."/>
            <person name="Fang C."/>
            <person name="Xu X.-W."/>
        </authorList>
    </citation>
    <scope>NUCLEOTIDE SEQUENCE [LARGE SCALE GENOMIC DNA]</scope>
    <source>
        <strain evidence="1 2">Ery12</strain>
    </source>
</reference>
<accession>A0A419R2Q3</accession>
<dbReference type="AlphaFoldDB" id="A0A419R2Q3"/>
<organism evidence="1 2">
    <name type="scientific">Tsuneonella suprasediminis</name>
    <dbReference type="NCBI Taxonomy" id="2306996"/>
    <lineage>
        <taxon>Bacteria</taxon>
        <taxon>Pseudomonadati</taxon>
        <taxon>Pseudomonadota</taxon>
        <taxon>Alphaproteobacteria</taxon>
        <taxon>Sphingomonadales</taxon>
        <taxon>Erythrobacteraceae</taxon>
        <taxon>Tsuneonella</taxon>
    </lineage>
</organism>
<name>A0A419R2Q3_9SPHN</name>
<dbReference type="OrthoDB" id="7360669at2"/>
<sequence>MYDFIDRPVTDLDNGGRFIVWAARSWVKAVGERRCPAHGIAPAFAKWNLLSGLQPFLAMMALFNRHGLQNFEFCGLQCNHVSEHEAIIVSLVCGLQDGDPVSVRHTLDLLVAEEAIGDLIAALDMLDKAMYAAGIRPGRGTADVATIDTEAKKSRR</sequence>
<protein>
    <submittedName>
        <fullName evidence="1">Uncharacterized protein</fullName>
    </submittedName>
</protein>
<dbReference type="RefSeq" id="WP_120109239.1">
    <property type="nucleotide sequence ID" value="NZ_RAHJ01000018.1"/>
</dbReference>
<evidence type="ECO:0000313" key="1">
    <source>
        <dbReference type="EMBL" id="RJX68089.1"/>
    </source>
</evidence>